<feature type="transmembrane region" description="Helical" evidence="1">
    <location>
        <begin position="152"/>
        <end position="171"/>
    </location>
</feature>
<dbReference type="Pfam" id="PF14897">
    <property type="entry name" value="EpsG"/>
    <property type="match status" value="1"/>
</dbReference>
<feature type="transmembrane region" description="Helical" evidence="1">
    <location>
        <begin position="349"/>
        <end position="382"/>
    </location>
</feature>
<reference evidence="2" key="1">
    <citation type="journal article" date="2019" name="PLoS Negl. Trop. Dis.">
        <title>Revisiting the worldwide diversity of Leptospira species in the environment.</title>
        <authorList>
            <person name="Vincent A.T."/>
            <person name="Schiettekatte O."/>
            <person name="Bourhy P."/>
            <person name="Veyrier F.J."/>
            <person name="Picardeau M."/>
        </authorList>
    </citation>
    <scope>NUCLEOTIDE SEQUENCE [LARGE SCALE GENOMIC DNA]</scope>
    <source>
        <strain evidence="2">201800293</strain>
    </source>
</reference>
<keyword evidence="1" id="KW-1133">Transmembrane helix</keyword>
<feature type="transmembrane region" description="Helical" evidence="1">
    <location>
        <begin position="394"/>
        <end position="413"/>
    </location>
</feature>
<keyword evidence="1" id="KW-0812">Transmembrane</keyword>
<dbReference type="InterPro" id="IPR049458">
    <property type="entry name" value="EpsG-like"/>
</dbReference>
<dbReference type="RefSeq" id="WP_135638894.1">
    <property type="nucleotide sequence ID" value="NZ_RQFF01000016.1"/>
</dbReference>
<feature type="transmembrane region" description="Helical" evidence="1">
    <location>
        <begin position="80"/>
        <end position="100"/>
    </location>
</feature>
<comment type="caution">
    <text evidence="2">The sequence shown here is derived from an EMBL/GenBank/DDBJ whole genome shotgun (WGS) entry which is preliminary data.</text>
</comment>
<keyword evidence="3" id="KW-1185">Reference proteome</keyword>
<feature type="transmembrane region" description="Helical" evidence="1">
    <location>
        <begin position="125"/>
        <end position="145"/>
    </location>
</feature>
<keyword evidence="1" id="KW-0472">Membrane</keyword>
<feature type="transmembrane region" description="Helical" evidence="1">
    <location>
        <begin position="39"/>
        <end position="68"/>
    </location>
</feature>
<proteinExistence type="predicted"/>
<evidence type="ECO:0000313" key="2">
    <source>
        <dbReference type="EMBL" id="TGK71798.1"/>
    </source>
</evidence>
<dbReference type="Proteomes" id="UP000297239">
    <property type="component" value="Unassembled WGS sequence"/>
</dbReference>
<protein>
    <recommendedName>
        <fullName evidence="4">EpsG family protein</fullName>
    </recommendedName>
</protein>
<dbReference type="OrthoDB" id="9961609at2"/>
<dbReference type="AlphaFoldDB" id="A0A6N4Q186"/>
<feature type="transmembrane region" description="Helical" evidence="1">
    <location>
        <begin position="226"/>
        <end position="246"/>
    </location>
</feature>
<feature type="transmembrane region" description="Helical" evidence="1">
    <location>
        <begin position="258"/>
        <end position="278"/>
    </location>
</feature>
<evidence type="ECO:0008006" key="4">
    <source>
        <dbReference type="Google" id="ProtNLM"/>
    </source>
</evidence>
<sequence>MNIQYFQNVYRNLLSFIFIYNRKLESKLKSGFYLRIRKFLSILLLVFGVGLVFFAPALSIFFLTTCLLVLTENENKRIHIFVYIMLAFNLSIIHSSRGVLSSPNDDMNFYYTEIYKSSFFDQLNVWKASPVEPLIFLFISFLRVITFNLSPAGLMFIFTFTTSLMLLYGVIKLSKNVLNNKIEPIVVSATLLSFGYFYSTQLVRQQFSMVFALVALVLVKNGSKKGILLWLTSLSFHLGSLLYLFIVTLSERITKLKIYIAVLFGFFSLLIFLFLAILNSELYSHLEKIPLLLYKFKFYHDKYQLSNLMELKLSIISQHDTMFLTSYLFLILFSVLLNFNKLNNFEFRLFIGVFILYVLFLPFTLFGFRLSLFVTSVLFGFYKVWTFQKISILLRVYVLFKILTLCYFLNYSYKKLGKDGMEIFNQFPPYSGEFLYYLKSFII</sequence>
<organism evidence="2 3">
    <name type="scientific">Leptospira kanakyensis</name>
    <dbReference type="NCBI Taxonomy" id="2484968"/>
    <lineage>
        <taxon>Bacteria</taxon>
        <taxon>Pseudomonadati</taxon>
        <taxon>Spirochaetota</taxon>
        <taxon>Spirochaetia</taxon>
        <taxon>Leptospirales</taxon>
        <taxon>Leptospiraceae</taxon>
        <taxon>Leptospira</taxon>
    </lineage>
</organism>
<feature type="transmembrane region" description="Helical" evidence="1">
    <location>
        <begin position="321"/>
        <end position="337"/>
    </location>
</feature>
<evidence type="ECO:0000256" key="1">
    <source>
        <dbReference type="SAM" id="Phobius"/>
    </source>
</evidence>
<gene>
    <name evidence="2" type="ORF">EHQ18_07465</name>
</gene>
<dbReference type="EMBL" id="RQFF01000016">
    <property type="protein sequence ID" value="TGK71798.1"/>
    <property type="molecule type" value="Genomic_DNA"/>
</dbReference>
<accession>A0A6N4Q186</accession>
<name>A0A6N4Q186_9LEPT</name>
<evidence type="ECO:0000313" key="3">
    <source>
        <dbReference type="Proteomes" id="UP000297239"/>
    </source>
</evidence>